<feature type="chain" id="PRO_5036974155" description="Peptidoglycan-binding protein" evidence="1">
    <location>
        <begin position="19"/>
        <end position="198"/>
    </location>
</feature>
<comment type="caution">
    <text evidence="2">The sequence shown here is derived from an EMBL/GenBank/DDBJ whole genome shotgun (WGS) entry which is preliminary data.</text>
</comment>
<evidence type="ECO:0000313" key="3">
    <source>
        <dbReference type="Proteomes" id="UP000742786"/>
    </source>
</evidence>
<evidence type="ECO:0000256" key="1">
    <source>
        <dbReference type="SAM" id="SignalP"/>
    </source>
</evidence>
<sequence>MKTFLVALMLAWAGAAFAHCDTLDGPVVTSARKALDSGNLNPALVWVRAADEAPIREAFAKALAVRKGGPAAQELADRYFFETLVRIHRMGEGADYTGLKPAGETHPAVAAADGSLRTGKLDRVDALVMERLRAALERSFHEVIERRAAAKDPNDVPAGRAAASAYVEYLHYVERLHDVAESPAAHGAPITHNHKEPS</sequence>
<dbReference type="Pfam" id="PF20046">
    <property type="entry name" value="DUF6448"/>
    <property type="match status" value="1"/>
</dbReference>
<dbReference type="AlphaFoldDB" id="A0A916NIB2"/>
<name>A0A916NIB2_9PROT</name>
<dbReference type="Proteomes" id="UP000742786">
    <property type="component" value="Unassembled WGS sequence"/>
</dbReference>
<gene>
    <name evidence="2" type="ORF">GTOL_12204</name>
</gene>
<dbReference type="RefSeq" id="WP_220636181.1">
    <property type="nucleotide sequence ID" value="NZ_CAJQUM010000001.1"/>
</dbReference>
<protein>
    <recommendedName>
        <fullName evidence="4">Peptidoglycan-binding protein</fullName>
    </recommendedName>
</protein>
<keyword evidence="1" id="KW-0732">Signal</keyword>
<proteinExistence type="predicted"/>
<feature type="signal peptide" evidence="1">
    <location>
        <begin position="1"/>
        <end position="18"/>
    </location>
</feature>
<organism evidence="2 3">
    <name type="scientific">Georgfuchsia toluolica</name>
    <dbReference type="NCBI Taxonomy" id="424218"/>
    <lineage>
        <taxon>Bacteria</taxon>
        <taxon>Pseudomonadati</taxon>
        <taxon>Pseudomonadota</taxon>
        <taxon>Betaproteobacteria</taxon>
        <taxon>Nitrosomonadales</taxon>
        <taxon>Sterolibacteriaceae</taxon>
        <taxon>Georgfuchsia</taxon>
    </lineage>
</organism>
<reference evidence="2" key="1">
    <citation type="submission" date="2021-04" db="EMBL/GenBank/DDBJ databases">
        <authorList>
            <person name="Hornung B."/>
        </authorList>
    </citation>
    <scope>NUCLEOTIDE SEQUENCE</scope>
    <source>
        <strain evidence="2">G5G6</strain>
    </source>
</reference>
<evidence type="ECO:0000313" key="2">
    <source>
        <dbReference type="EMBL" id="CAG4884321.1"/>
    </source>
</evidence>
<dbReference type="EMBL" id="CAJQUM010000001">
    <property type="protein sequence ID" value="CAG4884321.1"/>
    <property type="molecule type" value="Genomic_DNA"/>
</dbReference>
<accession>A0A916NIB2</accession>
<evidence type="ECO:0008006" key="4">
    <source>
        <dbReference type="Google" id="ProtNLM"/>
    </source>
</evidence>
<dbReference type="InterPro" id="IPR045613">
    <property type="entry name" value="DUF6448"/>
</dbReference>
<keyword evidence="3" id="KW-1185">Reference proteome</keyword>